<evidence type="ECO:0000313" key="2">
    <source>
        <dbReference type="Proteomes" id="UP000295726"/>
    </source>
</evidence>
<dbReference type="RefSeq" id="WP_132380020.1">
    <property type="nucleotide sequence ID" value="NZ_SLZZ01000006.1"/>
</dbReference>
<proteinExistence type="predicted"/>
<comment type="caution">
    <text evidence="1">The sequence shown here is derived from an EMBL/GenBank/DDBJ whole genome shotgun (WGS) entry which is preliminary data.</text>
</comment>
<evidence type="ECO:0008006" key="3">
    <source>
        <dbReference type="Google" id="ProtNLM"/>
    </source>
</evidence>
<dbReference type="OrthoDB" id="7063737at2"/>
<evidence type="ECO:0000313" key="1">
    <source>
        <dbReference type="EMBL" id="TCS80325.1"/>
    </source>
</evidence>
<reference evidence="1 2" key="1">
    <citation type="submission" date="2019-03" db="EMBL/GenBank/DDBJ databases">
        <title>Genomic Encyclopedia of Type Strains, Phase IV (KMG-IV): sequencing the most valuable type-strain genomes for metagenomic binning, comparative biology and taxonomic classification.</title>
        <authorList>
            <person name="Goeker M."/>
        </authorList>
    </citation>
    <scope>NUCLEOTIDE SEQUENCE [LARGE SCALE GENOMIC DNA]</scope>
    <source>
        <strain evidence="1 2">DSM 29489</strain>
    </source>
</reference>
<accession>A0A4R3KBC9</accession>
<dbReference type="AlphaFoldDB" id="A0A4R3KBC9"/>
<organism evidence="1 2">
    <name type="scientific">Muricomes intestini</name>
    <dbReference type="NCBI Taxonomy" id="1796634"/>
    <lineage>
        <taxon>Bacteria</taxon>
        <taxon>Bacillati</taxon>
        <taxon>Bacillota</taxon>
        <taxon>Clostridia</taxon>
        <taxon>Lachnospirales</taxon>
        <taxon>Lachnospiraceae</taxon>
        <taxon>Muricomes</taxon>
    </lineage>
</organism>
<gene>
    <name evidence="1" type="ORF">EDD59_106151</name>
</gene>
<protein>
    <recommendedName>
        <fullName evidence="3">HEPN domain-containing protein</fullName>
    </recommendedName>
</protein>
<dbReference type="EMBL" id="SLZZ01000006">
    <property type="protein sequence ID" value="TCS80325.1"/>
    <property type="molecule type" value="Genomic_DNA"/>
</dbReference>
<dbReference type="Proteomes" id="UP000295726">
    <property type="component" value="Unassembled WGS sequence"/>
</dbReference>
<name>A0A4R3KBC9_9FIRM</name>
<keyword evidence="2" id="KW-1185">Reference proteome</keyword>
<sequence length="214" mass="25142">MKKIFSYNADINKNAYMNWRTNNHEPIHNMNVIAEGYFESAILLAECCLKDNSDKKADGIIFPMLFSINHGIELYEKSICWSLNILLGNNSSFKENHDIRGIWLTTKQKIKKFGFGIGHEESEFNNMIMNLESYLDELSKTIMGDDINKAYYNIDFSRYPMNNHKEYHFYLKTYENVVVDLENFVLVFKDIKDCLSCLSGYYYGLVFESWQTND</sequence>